<dbReference type="InterPro" id="IPR046357">
    <property type="entry name" value="PPIase_dom_sf"/>
</dbReference>
<reference evidence="2 3" key="1">
    <citation type="submission" date="2018-12" db="EMBL/GenBank/DDBJ databases">
        <title>Bacillus ochoae sp. nov., Paenibacillus whitsoniae sp. nov., Paenibacillus spiritus sp. nov. Isolated from the Mars Exploration Rover during spacecraft assembly.</title>
        <authorList>
            <person name="Seuylemezian A."/>
            <person name="Vaishampayan P."/>
        </authorList>
    </citation>
    <scope>NUCLEOTIDE SEQUENCE [LARGE SCALE GENOMIC DNA]</scope>
    <source>
        <strain evidence="2 3">MER 54</strain>
    </source>
</reference>
<comment type="caution">
    <text evidence="2">The sequence shown here is derived from an EMBL/GenBank/DDBJ whole genome shotgun (WGS) entry which is preliminary data.</text>
</comment>
<dbReference type="RefSeq" id="WP_126142241.1">
    <property type="nucleotide sequence ID" value="NZ_RXHU01000043.1"/>
</dbReference>
<gene>
    <name evidence="2" type="ORF">EJQ19_16005</name>
</gene>
<dbReference type="InterPro" id="IPR050245">
    <property type="entry name" value="PrsA_foldase"/>
</dbReference>
<dbReference type="Gene3D" id="3.10.50.40">
    <property type="match status" value="1"/>
</dbReference>
<dbReference type="PANTHER" id="PTHR47245">
    <property type="entry name" value="PEPTIDYLPROLYL ISOMERASE"/>
    <property type="match status" value="1"/>
</dbReference>
<sequence>MKISAILAVISISSLAIYLALAGRLSDRAFVAEVNGSPVTVKEFRSELERQRASVIDSFHRLYGAEYGNHFWQTSYNGETPEAAVKQRALDEIVKFKVELELAEQHGLVQGTSYEDLQREMAKENGQREAALKAKQPIYGPVQLDESAFRNVYISKLRIHLKEMLSESELKASDEELKRYDEQLKGSQFIDEDKIRFQKISVSYRDAQSGGSGDQQKQAAKKLLDAIRQRADQGTPMNEAVKKQQTDNAGSSIRYTEEELNANTAGSYFKTQPMLFSILAGGLQEGEISGVFEEAVRGEYVLIQITGREASGSTSFDKVENDVRKSYVDQAYAAYLTKLADEARVEINSKYYARISMP</sequence>
<organism evidence="2 3">
    <name type="scientific">Paenibacillus whitsoniae</name>
    <dbReference type="NCBI Taxonomy" id="2496558"/>
    <lineage>
        <taxon>Bacteria</taxon>
        <taxon>Bacillati</taxon>
        <taxon>Bacillota</taxon>
        <taxon>Bacilli</taxon>
        <taxon>Bacillales</taxon>
        <taxon>Paenibacillaceae</taxon>
        <taxon>Paenibacillus</taxon>
    </lineage>
</organism>
<dbReference type="AlphaFoldDB" id="A0A430JCK8"/>
<evidence type="ECO:0008006" key="4">
    <source>
        <dbReference type="Google" id="ProtNLM"/>
    </source>
</evidence>
<dbReference type="GO" id="GO:0003755">
    <property type="term" value="F:peptidyl-prolyl cis-trans isomerase activity"/>
    <property type="evidence" value="ECO:0007669"/>
    <property type="project" value="InterPro"/>
</dbReference>
<dbReference type="EMBL" id="RXHU01000043">
    <property type="protein sequence ID" value="RTE08768.1"/>
    <property type="molecule type" value="Genomic_DNA"/>
</dbReference>
<keyword evidence="3" id="KW-1185">Reference proteome</keyword>
<dbReference type="Proteomes" id="UP000276128">
    <property type="component" value="Unassembled WGS sequence"/>
</dbReference>
<accession>A0A430JCK8</accession>
<evidence type="ECO:0000313" key="2">
    <source>
        <dbReference type="EMBL" id="RTE08768.1"/>
    </source>
</evidence>
<protein>
    <recommendedName>
        <fullName evidence="4">Peptidylprolyl isomerase</fullName>
    </recommendedName>
</protein>
<dbReference type="SUPFAM" id="SSF109998">
    <property type="entry name" value="Triger factor/SurA peptide-binding domain-like"/>
    <property type="match status" value="1"/>
</dbReference>
<proteinExistence type="predicted"/>
<dbReference type="PANTHER" id="PTHR47245:SF2">
    <property type="entry name" value="PEPTIDYL-PROLYL CIS-TRANS ISOMERASE HP_0175-RELATED"/>
    <property type="match status" value="1"/>
</dbReference>
<feature type="coiled-coil region" evidence="1">
    <location>
        <begin position="86"/>
        <end position="134"/>
    </location>
</feature>
<keyword evidence="1" id="KW-0175">Coiled coil</keyword>
<dbReference type="InterPro" id="IPR027304">
    <property type="entry name" value="Trigger_fact/SurA_dom_sf"/>
</dbReference>
<name>A0A430JCK8_9BACL</name>
<dbReference type="OrthoDB" id="4229635at2"/>
<evidence type="ECO:0000313" key="3">
    <source>
        <dbReference type="Proteomes" id="UP000276128"/>
    </source>
</evidence>
<evidence type="ECO:0000256" key="1">
    <source>
        <dbReference type="SAM" id="Coils"/>
    </source>
</evidence>